<dbReference type="Gene3D" id="2.60.40.10">
    <property type="entry name" value="Immunoglobulins"/>
    <property type="match status" value="3"/>
</dbReference>
<feature type="domain" description="Calx-beta" evidence="4">
    <location>
        <begin position="1708"/>
        <end position="1809"/>
    </location>
</feature>
<feature type="domain" description="Calx-beta" evidence="4">
    <location>
        <begin position="1362"/>
        <end position="1463"/>
    </location>
</feature>
<dbReference type="EMBL" id="CP017641">
    <property type="protein sequence ID" value="APZ91853.1"/>
    <property type="molecule type" value="Genomic_DNA"/>
</dbReference>
<dbReference type="KEGG" id="fmr:Fuma_01449"/>
<gene>
    <name evidence="5" type="ORF">Fuma_01449</name>
</gene>
<dbReference type="InterPro" id="IPR026919">
    <property type="entry name" value="ADGRV1"/>
</dbReference>
<protein>
    <submittedName>
        <fullName evidence="5">Extracellular serine protease</fullName>
        <ecNumber evidence="5">3.4.21.-</ecNumber>
    </submittedName>
</protein>
<proteinExistence type="predicted"/>
<keyword evidence="1" id="KW-0732">Signal</keyword>
<dbReference type="PANTHER" id="PTHR46682">
    <property type="entry name" value="ADHESION G-PROTEIN COUPLED RECEPTOR V1"/>
    <property type="match status" value="1"/>
</dbReference>
<dbReference type="SMART" id="SM00237">
    <property type="entry name" value="Calx_beta"/>
    <property type="match status" value="5"/>
</dbReference>
<dbReference type="InterPro" id="IPR003644">
    <property type="entry name" value="Calx_beta"/>
</dbReference>
<name>A0A1P8WCR8_9PLAN</name>
<dbReference type="OrthoDB" id="1253390at2"/>
<dbReference type="PANTHER" id="PTHR46682:SF1">
    <property type="entry name" value="ADHESION G-PROTEIN COUPLED RECEPTOR V1"/>
    <property type="match status" value="1"/>
</dbReference>
<evidence type="ECO:0000256" key="3">
    <source>
        <dbReference type="ARBA" id="ARBA00022837"/>
    </source>
</evidence>
<keyword evidence="5" id="KW-0378">Hydrolase</keyword>
<dbReference type="InterPro" id="IPR013425">
    <property type="entry name" value="Autotrns_rpt"/>
</dbReference>
<feature type="domain" description="Calx-beta" evidence="4">
    <location>
        <begin position="1244"/>
        <end position="1346"/>
    </location>
</feature>
<dbReference type="Pfam" id="PF03160">
    <property type="entry name" value="Calx-beta"/>
    <property type="match status" value="6"/>
</dbReference>
<sequence length="2544" mass="261349">MFNCERPVGDGLVSRFISALRSDRRAQARQRRTDFGTQNGRALEVQTLEDRLLLTIDFDFIYEGEIAAAGIGFEHETEGQTRRDALEQAADQLGSIFDHTATITLYVTSIEDAGSDTLASAGSNFSDTLTDGFDGNEVVRTKILTGTDTNGATADGSVEVNWGKDWGLSADPTQIDVDDFDFSSTIYHELLHAIGFSSTLTEDGRDLRDNDTSGGGTGAWGYFDQFLVDASNDPVVTAGFSLDATVYDAGKVGGASPAAGLFFNGTNARNANGGLPVGLYTPTSFEEGSSVSHLDDENSALDGLVMLSATDSGPGARNLSTLERAILTDLGYSFLAGGLSITETDGSTSVSEDATTDTFDVVLTSAPLVDVVLNLSSGDTDEVTVSPATLTFTPDNWDVAQTVTVTGVDDQVSDGHVSRNITISVDDANSDDGYDDMVDVDVAVTILDNEPIILTTDGTANADDIVLNLTGDGEGNIEGVGATSNFMGTDGFVFNGDEGDDTLTINLNGNAIPSSGIVFNGQGGNDKLIVIGSGNEVTVYTPDAATFGNGVVMVGGVPITFTGLEPVDISGMASATLNLPGADDVLTVETGVDYATGNADALRVSGTSGGVAIETVAFFNNTSVTIDTSTTDGDDTVTITAADNAHGNESLNVITGAGTDSIIIGGDVVTTGNQLYSDAVSLTADVTLTSTTGDVQLTDSVALDTHSLNVAAAGNNSFLSSVSGSGGLTFSGSGRTNLFGANSYTGVTDITAGEVWVNDASSLGAAGAASGTSVADGAELYLTGNDSFAEDLALAGILAVGTTSAPTWSGPIVLSGGSSEFELDQPSDTLTVSGAITGDGGFAKTGLGTLTLSSAANDYTGNTVLSDGTTFVNGTTSTGSDFFVQTGATLGGTGTIGGTLTVQDGGRLAPGNSPGIISTGALDVQAGSTLDIEIDGITTAGTDYDQIATTGTVTLGGTLNLIDGFAGTGSTGDTLLLIDNGSPDPVSGTFDGLPNGADVVFNGEFWRIAYDGGDGNDVVLVNGPAGVSIADVSQDETNSGQTSFVFTVTVDSPVGEAFTVEYSVTQQTASEVDDYVTTSGTLTFNGTSSGETQTIAVTVNGDLQIEDDETFLVTLANIVGSSNVVLIDPEATGTIVNDDFPADVNLSVSSGVATEAAGTVVTLTATADSAVFGDQTVDVEVTGTGLDAADYSLSTVQITILDGQTTGTATFTVVDDAVAELNEVATISIANPSAGVALGQTASQQVTITDNDAAAITIGDVVMDEADNGDTTFVFTITLDADVDTPVTVDFATADGTAQSADNDYTPITSGSVTFDGTAGETKTVAVIVKGDEKVERDETFVLNLTGLDAAGRNVTFTDDQATGTITNDDAASLTINDRSVAEGDSGQTAVTFTVTLDAAVDTSFTVNYSTIAGTATAGSDYTAVTNNVLTFAGTAGETQTLQVFVKGDEVAEADETFTVRLSNLSASDRDILVSDNEGVGTIVDDDGVPVVISVDTVAATEQAGTVVTITATAASAVTGNQSVDVAVSGTGITPGDYNLSAVTIPIADGQTVGTTTFTILDDAVVELNENATITLVNASVGVRFAATQSVDISIADNDAATLSVADVTVVESDTDDTILVFEVVLNNAVDAPFTVDYATADGTATVADGDYVSGTGTLTFDGTAGETQTVAVVVTGDQTVELDEMFVLDLSNVMANGRNVTIADAQAEGTIENNDAAQLWIDDVSIEEGNAGSTTFTFTVRLDAAVDGPVTIDFATNDGTAVAGDDYVASSGTGLTFSGTADETQTIQVTVNGDTTAELDETFVVDLTNIDANGRNVTIGDSQGVGTIIDDDGIKVNLGLSASAGTEAGTTVITVAATTQEAVTQDQTVQIMVTGTGVTAGDYTLSTTTITIPANQAVGLATFTIVDDPLAEDTEIAMLTLHSPSVGLSLGSVRSLPISIADNDAASLSIADVSMEEGTSGTSTVFTFTVTLNGGTGDAFTVDYATSDVSAVAGDDYTATNGRLTFSGADQETQTFTVEVNADSAIEPDEDFLVTLSNIIPTGPVITLAKAEATGTIVNDDRLAVNLAVSESSVSEVSGTVVTLTASVDTPVVGNQSVEVQVSGTGITGSDYTLSSVTINIPHGQMSGSATWFAKLDGLLEPAEVATLAIINPSSGLELGTNTSDDVVIVDHTTVVLDSVSKFPGNQPTLTWQDVPGAVGYEIWFSRIFPATTRIYSANDLTLSEWTPPETLDPAFYRYWVRAYDASGTTSFWSDSKSFEVQPTLVSPLTPTFNKRPTFEWDAIPFATSYELFVRTSSGDMIMDDLTDTTWTPTEDLPDGNIRWWVRATDATGNRGWSEVGLTSVDSRTTVLTPTGSGTDTTPLISWVPIIGAGRYILHVQNLDTDTVAIREENLTTTSYTPTTPLPAGNFRVWVKAIDAATNTFSSGLWSRGVDFSITVTALEPRETDSVPMIQLTVLSAEGSSVNAVVKQDSADEAVVERPVDRGQLELTADQRMVNAPSDAAVAVASSHVKAAPVGDNTFLDTELAWLDSVMAQLPLMLE</sequence>
<reference evidence="5 6" key="1">
    <citation type="journal article" date="2016" name="Front. Microbiol.">
        <title>Fuerstia marisgermanicae gen. nov., sp. nov., an Unusual Member of the Phylum Planctomycetes from the German Wadden Sea.</title>
        <authorList>
            <person name="Kohn T."/>
            <person name="Heuer A."/>
            <person name="Jogler M."/>
            <person name="Vollmers J."/>
            <person name="Boedeker C."/>
            <person name="Bunk B."/>
            <person name="Rast P."/>
            <person name="Borchert D."/>
            <person name="Glockner I."/>
            <person name="Freese H.M."/>
            <person name="Klenk H.P."/>
            <person name="Overmann J."/>
            <person name="Kaster A.K."/>
            <person name="Rohde M."/>
            <person name="Wiegand S."/>
            <person name="Jogler C."/>
        </authorList>
    </citation>
    <scope>NUCLEOTIDE SEQUENCE [LARGE SCALE GENOMIC DNA]</scope>
    <source>
        <strain evidence="5 6">NH11</strain>
    </source>
</reference>
<keyword evidence="5" id="KW-0645">Protease</keyword>
<evidence type="ECO:0000313" key="6">
    <source>
        <dbReference type="Proteomes" id="UP000187735"/>
    </source>
</evidence>
<keyword evidence="2" id="KW-0677">Repeat</keyword>
<dbReference type="GO" id="GO:0006508">
    <property type="term" value="P:proteolysis"/>
    <property type="evidence" value="ECO:0007669"/>
    <property type="project" value="UniProtKB-KW"/>
</dbReference>
<dbReference type="InterPro" id="IPR013783">
    <property type="entry name" value="Ig-like_fold"/>
</dbReference>
<dbReference type="NCBIfam" id="TIGR02601">
    <property type="entry name" value="autotrns_rpt"/>
    <property type="match status" value="1"/>
</dbReference>
<evidence type="ECO:0000256" key="1">
    <source>
        <dbReference type="ARBA" id="ARBA00022729"/>
    </source>
</evidence>
<dbReference type="STRING" id="1891926.Fuma_01449"/>
<dbReference type="Proteomes" id="UP000187735">
    <property type="component" value="Chromosome"/>
</dbReference>
<organism evidence="5 6">
    <name type="scientific">Fuerstiella marisgermanici</name>
    <dbReference type="NCBI Taxonomy" id="1891926"/>
    <lineage>
        <taxon>Bacteria</taxon>
        <taxon>Pseudomonadati</taxon>
        <taxon>Planctomycetota</taxon>
        <taxon>Planctomycetia</taxon>
        <taxon>Planctomycetales</taxon>
        <taxon>Planctomycetaceae</taxon>
        <taxon>Fuerstiella</taxon>
    </lineage>
</organism>
<accession>A0A1P8WCR8</accession>
<dbReference type="EC" id="3.4.21.-" evidence="5"/>
<evidence type="ECO:0000259" key="4">
    <source>
        <dbReference type="SMART" id="SM00237"/>
    </source>
</evidence>
<keyword evidence="3" id="KW-0106">Calcium</keyword>
<feature type="domain" description="Calx-beta" evidence="4">
    <location>
        <begin position="1591"/>
        <end position="1692"/>
    </location>
</feature>
<dbReference type="Pfam" id="PF12951">
    <property type="entry name" value="PATR"/>
    <property type="match status" value="2"/>
</dbReference>
<dbReference type="InterPro" id="IPR038081">
    <property type="entry name" value="CalX-like_sf"/>
</dbReference>
<evidence type="ECO:0000313" key="5">
    <source>
        <dbReference type="EMBL" id="APZ91853.1"/>
    </source>
</evidence>
<dbReference type="GO" id="GO:0008233">
    <property type="term" value="F:peptidase activity"/>
    <property type="evidence" value="ECO:0007669"/>
    <property type="project" value="UniProtKB-KW"/>
</dbReference>
<dbReference type="RefSeq" id="WP_077023547.1">
    <property type="nucleotide sequence ID" value="NZ_CP017641.1"/>
</dbReference>
<evidence type="ECO:0000256" key="2">
    <source>
        <dbReference type="ARBA" id="ARBA00022737"/>
    </source>
</evidence>
<dbReference type="Gene3D" id="2.60.40.2030">
    <property type="match status" value="10"/>
</dbReference>
<keyword evidence="6" id="KW-1185">Reference proteome</keyword>
<dbReference type="GO" id="GO:0016020">
    <property type="term" value="C:membrane"/>
    <property type="evidence" value="ECO:0007669"/>
    <property type="project" value="InterPro"/>
</dbReference>
<dbReference type="SUPFAM" id="SSF141072">
    <property type="entry name" value="CalX-like"/>
    <property type="match status" value="10"/>
</dbReference>
<dbReference type="GO" id="GO:0004930">
    <property type="term" value="F:G protein-coupled receptor activity"/>
    <property type="evidence" value="ECO:0007669"/>
    <property type="project" value="InterPro"/>
</dbReference>
<feature type="domain" description="Calx-beta" evidence="4">
    <location>
        <begin position="1937"/>
        <end position="2038"/>
    </location>
</feature>